<evidence type="ECO:0000313" key="5">
    <source>
        <dbReference type="EMBL" id="AJC87850.1"/>
    </source>
</evidence>
<dbReference type="AlphaFoldDB" id="A0A0A8H2F1"/>
<evidence type="ECO:0000256" key="1">
    <source>
        <dbReference type="ARBA" id="ARBA00007118"/>
    </source>
</evidence>
<dbReference type="InterPro" id="IPR029479">
    <property type="entry name" value="Nitroreductase"/>
</dbReference>
<gene>
    <name evidence="5" type="primary">rdxB</name>
    <name evidence="5" type="ORF">CINS_0886</name>
</gene>
<keyword evidence="2" id="KW-0521">NADP</keyword>
<evidence type="ECO:0000313" key="6">
    <source>
        <dbReference type="Proteomes" id="UP000031163"/>
    </source>
</evidence>
<dbReference type="GO" id="GO:0016491">
    <property type="term" value="F:oxidoreductase activity"/>
    <property type="evidence" value="ECO:0007669"/>
    <property type="project" value="UniProtKB-KW"/>
</dbReference>
<organism evidence="5 6">
    <name type="scientific">Campylobacter insulaenigrae NCTC 12927</name>
    <dbReference type="NCBI Taxonomy" id="1031564"/>
    <lineage>
        <taxon>Bacteria</taxon>
        <taxon>Pseudomonadati</taxon>
        <taxon>Campylobacterota</taxon>
        <taxon>Epsilonproteobacteria</taxon>
        <taxon>Campylobacterales</taxon>
        <taxon>Campylobacteraceae</taxon>
        <taxon>Campylobacter</taxon>
    </lineage>
</organism>
<dbReference type="STRING" id="1031564.CINS_0886"/>
<dbReference type="KEGG" id="cis:CINS_0886"/>
<evidence type="ECO:0000256" key="3">
    <source>
        <dbReference type="ARBA" id="ARBA00023002"/>
    </source>
</evidence>
<dbReference type="HOGENOM" id="CLU_070764_4_1_7"/>
<dbReference type="InterPro" id="IPR000415">
    <property type="entry name" value="Nitroreductase-like"/>
</dbReference>
<dbReference type="GeneID" id="74431680"/>
<proteinExistence type="inferred from homology"/>
<dbReference type="PANTHER" id="PTHR43673:SF10">
    <property type="entry name" value="NADH DEHYDROGENASE_NAD(P)H NITROREDUCTASE XCC3605-RELATED"/>
    <property type="match status" value="1"/>
</dbReference>
<feature type="domain" description="Nitroreductase" evidence="4">
    <location>
        <begin position="10"/>
        <end position="181"/>
    </location>
</feature>
<keyword evidence="3" id="KW-0560">Oxidoreductase</keyword>
<comment type="similarity">
    <text evidence="1">Belongs to the nitroreductase family.</text>
</comment>
<reference evidence="5 6" key="1">
    <citation type="journal article" date="2014" name="Genome Biol. Evol.">
        <title>Comparative Genomics of the Campylobacter lari Group.</title>
        <authorList>
            <person name="Miller W.G."/>
            <person name="Yee E."/>
            <person name="Chapman M.H."/>
            <person name="Smith T.P."/>
            <person name="Bono J.L."/>
            <person name="Huynh S."/>
            <person name="Parker C.T."/>
            <person name="Vandamme P."/>
            <person name="Luong K."/>
            <person name="Korlach J."/>
        </authorList>
    </citation>
    <scope>NUCLEOTIDE SEQUENCE [LARGE SCALE GENOMIC DNA]</scope>
    <source>
        <strain evidence="5 6">NCTC 12927</strain>
    </source>
</reference>
<dbReference type="PANTHER" id="PTHR43673">
    <property type="entry name" value="NAD(P)H NITROREDUCTASE YDGI-RELATED"/>
    <property type="match status" value="1"/>
</dbReference>
<dbReference type="Pfam" id="PF00881">
    <property type="entry name" value="Nitroreductase"/>
    <property type="match status" value="1"/>
</dbReference>
<accession>A0A0A8H2F1</accession>
<dbReference type="CDD" id="cd02149">
    <property type="entry name" value="NfsB-like"/>
    <property type="match status" value="1"/>
</dbReference>
<dbReference type="Proteomes" id="UP000031163">
    <property type="component" value="Chromosome"/>
</dbReference>
<dbReference type="Gene3D" id="3.40.109.10">
    <property type="entry name" value="NADH Oxidase"/>
    <property type="match status" value="1"/>
</dbReference>
<dbReference type="EMBL" id="CP007770">
    <property type="protein sequence ID" value="AJC87850.1"/>
    <property type="molecule type" value="Genomic_DNA"/>
</dbReference>
<evidence type="ECO:0000256" key="2">
    <source>
        <dbReference type="ARBA" id="ARBA00022857"/>
    </source>
</evidence>
<sequence length="203" mass="23320">MKADYLKLMEERSSIKAYTNKNIPKKDLEYILECARLSPSSLGLEPWKFLVFQSQKKKEELSKIAYNQAHVAECSAVIVIVSRADFANYFKEKIQSKKLSEEVYNKVITTYTPFVENMSLEEKFIYAKEQSYIALANILNAAHSLNLGSCAIGGFNKDQINEYLKLDTNKERVSVLVTLGYANTDTKSHKVRFNFEEVIEFKD</sequence>
<dbReference type="InterPro" id="IPR033878">
    <property type="entry name" value="NfsB-like"/>
</dbReference>
<dbReference type="SUPFAM" id="SSF55469">
    <property type="entry name" value="FMN-dependent nitroreductase-like"/>
    <property type="match status" value="1"/>
</dbReference>
<dbReference type="RefSeq" id="WP_039650192.1">
    <property type="nucleotide sequence ID" value="NZ_CP007770.1"/>
</dbReference>
<evidence type="ECO:0000259" key="4">
    <source>
        <dbReference type="Pfam" id="PF00881"/>
    </source>
</evidence>
<protein>
    <submittedName>
        <fullName evidence="5">Nitroreductase</fullName>
    </submittedName>
</protein>
<name>A0A0A8H2F1_9BACT</name>